<dbReference type="EMBL" id="CP074694">
    <property type="protein sequence ID" value="QVL30541.1"/>
    <property type="molecule type" value="Genomic_DNA"/>
</dbReference>
<proteinExistence type="predicted"/>
<keyword evidence="1" id="KW-1133">Transmembrane helix</keyword>
<dbReference type="KEGG" id="tsph:KIH39_16990"/>
<organism evidence="2 3">
    <name type="scientific">Telmatocola sphagniphila</name>
    <dbReference type="NCBI Taxonomy" id="1123043"/>
    <lineage>
        <taxon>Bacteria</taxon>
        <taxon>Pseudomonadati</taxon>
        <taxon>Planctomycetota</taxon>
        <taxon>Planctomycetia</taxon>
        <taxon>Gemmatales</taxon>
        <taxon>Gemmataceae</taxon>
    </lineage>
</organism>
<protein>
    <submittedName>
        <fullName evidence="2">Uncharacterized protein</fullName>
    </submittedName>
</protein>
<keyword evidence="3" id="KW-1185">Reference proteome</keyword>
<name>A0A8E6B2K3_9BACT</name>
<reference evidence="2" key="1">
    <citation type="submission" date="2021-05" db="EMBL/GenBank/DDBJ databases">
        <title>Complete genome sequence of the cellulolytic planctomycete Telmatocola sphagniphila SP2T and characterization of the first cellulase from planctomycetes.</title>
        <authorList>
            <person name="Rakitin A.L."/>
            <person name="Beletsky A.V."/>
            <person name="Naumoff D.G."/>
            <person name="Kulichevskaya I.S."/>
            <person name="Mardanov A.V."/>
            <person name="Ravin N.V."/>
            <person name="Dedysh S.N."/>
        </authorList>
    </citation>
    <scope>NUCLEOTIDE SEQUENCE</scope>
    <source>
        <strain evidence="2">SP2T</strain>
    </source>
</reference>
<evidence type="ECO:0000313" key="3">
    <source>
        <dbReference type="Proteomes" id="UP000676194"/>
    </source>
</evidence>
<dbReference type="RefSeq" id="WP_213494412.1">
    <property type="nucleotide sequence ID" value="NZ_CP074694.1"/>
</dbReference>
<gene>
    <name evidence="2" type="ORF">KIH39_16990</name>
</gene>
<dbReference type="Proteomes" id="UP000676194">
    <property type="component" value="Chromosome"/>
</dbReference>
<sequence>MLFAQQVDQVAKKLESAAQDPEYLTYIGIAVAVILVIVVLVKFFGGPRTPPDLESGLRENLKEFPPPPAAGQRTLIFNGLETRIRLIVVAPQGKQKQTITAQDVPNLMGDLLRGLQSVVKSDKPRIKVWPTQLSIDGFAPTFHRLVASPDADKAKSKWIRIAGPVKIGGINYLVGMALWSAEATKIGKVIMQPTSWGSDLSIEG</sequence>
<keyword evidence="1" id="KW-0472">Membrane</keyword>
<dbReference type="AlphaFoldDB" id="A0A8E6B2K3"/>
<keyword evidence="1" id="KW-0812">Transmembrane</keyword>
<evidence type="ECO:0000313" key="2">
    <source>
        <dbReference type="EMBL" id="QVL30541.1"/>
    </source>
</evidence>
<accession>A0A8E6B2K3</accession>
<feature type="transmembrane region" description="Helical" evidence="1">
    <location>
        <begin position="23"/>
        <end position="44"/>
    </location>
</feature>
<evidence type="ECO:0000256" key="1">
    <source>
        <dbReference type="SAM" id="Phobius"/>
    </source>
</evidence>